<dbReference type="Proteomes" id="UP000076490">
    <property type="component" value="Unassembled WGS sequence"/>
</dbReference>
<keyword evidence="2" id="KW-0805">Transcription regulation</keyword>
<evidence type="ECO:0000259" key="5">
    <source>
        <dbReference type="PROSITE" id="PS50931"/>
    </source>
</evidence>
<organism evidence="6 7">
    <name type="scientific">Bhargavaea cecembensis</name>
    <dbReference type="NCBI Taxonomy" id="394098"/>
    <lineage>
        <taxon>Bacteria</taxon>
        <taxon>Bacillati</taxon>
        <taxon>Bacillota</taxon>
        <taxon>Bacilli</taxon>
        <taxon>Bacillales</taxon>
        <taxon>Caryophanaceae</taxon>
        <taxon>Bhargavaea</taxon>
    </lineage>
</organism>
<evidence type="ECO:0000256" key="1">
    <source>
        <dbReference type="ARBA" id="ARBA00009437"/>
    </source>
</evidence>
<proteinExistence type="inferred from homology"/>
<dbReference type="EMBL" id="LQNT01000011">
    <property type="protein sequence ID" value="KZE37109.1"/>
    <property type="molecule type" value="Genomic_DNA"/>
</dbReference>
<keyword evidence="3" id="KW-0238">DNA-binding</keyword>
<evidence type="ECO:0000256" key="2">
    <source>
        <dbReference type="ARBA" id="ARBA00023015"/>
    </source>
</evidence>
<dbReference type="SUPFAM" id="SSF46785">
    <property type="entry name" value="Winged helix' DNA-binding domain"/>
    <property type="match status" value="1"/>
</dbReference>
<evidence type="ECO:0000313" key="6">
    <source>
        <dbReference type="EMBL" id="KZE37109.1"/>
    </source>
</evidence>
<comment type="similarity">
    <text evidence="1">Belongs to the LysR transcriptional regulatory family.</text>
</comment>
<dbReference type="CDD" id="cd08442">
    <property type="entry name" value="PBP2_YofA_SoxR_like"/>
    <property type="match status" value="1"/>
</dbReference>
<keyword evidence="4" id="KW-0804">Transcription</keyword>
<evidence type="ECO:0000256" key="4">
    <source>
        <dbReference type="ARBA" id="ARBA00023163"/>
    </source>
</evidence>
<accession>A0A165GNS4</accession>
<dbReference type="InterPro" id="IPR000847">
    <property type="entry name" value="LysR_HTH_N"/>
</dbReference>
<reference evidence="6 7" key="1">
    <citation type="submission" date="2016-01" db="EMBL/GenBank/DDBJ databases">
        <title>Whole genome sequencing of Bhargavaea cecembensis T14.</title>
        <authorList>
            <person name="Hong K.W."/>
        </authorList>
    </citation>
    <scope>NUCLEOTIDE SEQUENCE [LARGE SCALE GENOMIC DNA]</scope>
    <source>
        <strain evidence="6 7">T14</strain>
    </source>
</reference>
<dbReference type="InterPro" id="IPR036390">
    <property type="entry name" value="WH_DNA-bd_sf"/>
</dbReference>
<dbReference type="InterPro" id="IPR005119">
    <property type="entry name" value="LysR_subst-bd"/>
</dbReference>
<dbReference type="Gene3D" id="1.10.10.10">
    <property type="entry name" value="Winged helix-like DNA-binding domain superfamily/Winged helix DNA-binding domain"/>
    <property type="match status" value="1"/>
</dbReference>
<dbReference type="RefSeq" id="WP_063182048.1">
    <property type="nucleotide sequence ID" value="NZ_LQNT01000011.1"/>
</dbReference>
<dbReference type="PROSITE" id="PS50931">
    <property type="entry name" value="HTH_LYSR"/>
    <property type="match status" value="1"/>
</dbReference>
<protein>
    <submittedName>
        <fullName evidence="6">LysR family transcriptional regulator</fullName>
    </submittedName>
</protein>
<dbReference type="InterPro" id="IPR036388">
    <property type="entry name" value="WH-like_DNA-bd_sf"/>
</dbReference>
<dbReference type="GO" id="GO:0000976">
    <property type="term" value="F:transcription cis-regulatory region binding"/>
    <property type="evidence" value="ECO:0007669"/>
    <property type="project" value="TreeGrafter"/>
</dbReference>
<dbReference type="OrthoDB" id="8479357at2"/>
<dbReference type="GO" id="GO:0003700">
    <property type="term" value="F:DNA-binding transcription factor activity"/>
    <property type="evidence" value="ECO:0007669"/>
    <property type="project" value="InterPro"/>
</dbReference>
<dbReference type="Gene3D" id="3.40.190.290">
    <property type="match status" value="1"/>
</dbReference>
<dbReference type="Pfam" id="PF03466">
    <property type="entry name" value="LysR_substrate"/>
    <property type="match status" value="1"/>
</dbReference>
<sequence length="298" mass="33887">MEFKDLEIFQMVAQKGTVTDAAKELSYVQSNITSRIKKLETEMNTALFNRHSRGMTLTPEGKKLLVYCEKILALTNEMKKVVQSKTEPAGKLEIGTVETVMKLPVILASYNKKYKNVDLSLFTGVTHQLQNDVLHHRLDGAFVTEIDDHPELVSHDVFQEELVLISDSTKTSLDELKEEPILCFSEGCGYRARLAKWYKDQNITPQKLMEFGTLETILGSVTMGLGITFIPKSAVSHLEERGIIHCHYLPEKYSKINTVFIRRKDAYLTSTLEKFIETFERVEGEMAYPLANKKVLST</sequence>
<dbReference type="PANTHER" id="PTHR30126:SF40">
    <property type="entry name" value="HTH-TYPE TRANSCRIPTIONAL REGULATOR GLTR"/>
    <property type="match status" value="1"/>
</dbReference>
<dbReference type="PANTHER" id="PTHR30126">
    <property type="entry name" value="HTH-TYPE TRANSCRIPTIONAL REGULATOR"/>
    <property type="match status" value="1"/>
</dbReference>
<gene>
    <name evidence="6" type="ORF">AV656_11025</name>
</gene>
<dbReference type="SUPFAM" id="SSF53850">
    <property type="entry name" value="Periplasmic binding protein-like II"/>
    <property type="match status" value="1"/>
</dbReference>
<comment type="caution">
    <text evidence="6">The sequence shown here is derived from an EMBL/GenBank/DDBJ whole genome shotgun (WGS) entry which is preliminary data.</text>
</comment>
<feature type="domain" description="HTH lysR-type" evidence="5">
    <location>
        <begin position="1"/>
        <end position="58"/>
    </location>
</feature>
<dbReference type="Pfam" id="PF00126">
    <property type="entry name" value="HTH_1"/>
    <property type="match status" value="1"/>
</dbReference>
<dbReference type="FunFam" id="1.10.10.10:FF:000001">
    <property type="entry name" value="LysR family transcriptional regulator"/>
    <property type="match status" value="1"/>
</dbReference>
<dbReference type="AlphaFoldDB" id="A0A165GNS4"/>
<evidence type="ECO:0000313" key="7">
    <source>
        <dbReference type="Proteomes" id="UP000076490"/>
    </source>
</evidence>
<name>A0A165GNS4_9BACL</name>
<evidence type="ECO:0000256" key="3">
    <source>
        <dbReference type="ARBA" id="ARBA00023125"/>
    </source>
</evidence>